<dbReference type="InterPro" id="IPR052337">
    <property type="entry name" value="SAT4-like"/>
</dbReference>
<keyword evidence="2 7" id="KW-0812">Transmembrane</keyword>
<evidence type="ECO:0000256" key="3">
    <source>
        <dbReference type="ARBA" id="ARBA00022989"/>
    </source>
</evidence>
<feature type="transmembrane region" description="Helical" evidence="7">
    <location>
        <begin position="161"/>
        <end position="185"/>
    </location>
</feature>
<dbReference type="Proteomes" id="UP000235786">
    <property type="component" value="Unassembled WGS sequence"/>
</dbReference>
<feature type="compositionally biased region" description="Polar residues" evidence="6">
    <location>
        <begin position="288"/>
        <end position="298"/>
    </location>
</feature>
<dbReference type="GO" id="GO:0016020">
    <property type="term" value="C:membrane"/>
    <property type="evidence" value="ECO:0007669"/>
    <property type="project" value="UniProtKB-SubCell"/>
</dbReference>
<accession>A0A2J6QW38</accession>
<comment type="subcellular location">
    <subcellularLocation>
        <location evidence="1">Membrane</location>
        <topology evidence="1">Multi-pass membrane protein</topology>
    </subcellularLocation>
</comment>
<dbReference type="STRING" id="1149755.A0A2J6QW38"/>
<evidence type="ECO:0000256" key="2">
    <source>
        <dbReference type="ARBA" id="ARBA00022692"/>
    </source>
</evidence>
<proteinExistence type="inferred from homology"/>
<name>A0A2J6QW38_HYAVF</name>
<feature type="transmembrane region" description="Helical" evidence="7">
    <location>
        <begin position="43"/>
        <end position="64"/>
    </location>
</feature>
<feature type="transmembrane region" description="Helical" evidence="7">
    <location>
        <begin position="239"/>
        <end position="259"/>
    </location>
</feature>
<gene>
    <name evidence="9" type="ORF">L207DRAFT_641724</name>
</gene>
<feature type="transmembrane region" description="Helical" evidence="7">
    <location>
        <begin position="201"/>
        <end position="219"/>
    </location>
</feature>
<dbReference type="PANTHER" id="PTHR33048">
    <property type="entry name" value="PTH11-LIKE INTEGRAL MEMBRANE PROTEIN (AFU_ORTHOLOGUE AFUA_5G11245)"/>
    <property type="match status" value="1"/>
</dbReference>
<keyword evidence="4 7" id="KW-0472">Membrane</keyword>
<keyword evidence="3 7" id="KW-1133">Transmembrane helix</keyword>
<feature type="transmembrane region" description="Helical" evidence="7">
    <location>
        <begin position="119"/>
        <end position="141"/>
    </location>
</feature>
<evidence type="ECO:0000256" key="7">
    <source>
        <dbReference type="SAM" id="Phobius"/>
    </source>
</evidence>
<dbReference type="Pfam" id="PF20684">
    <property type="entry name" value="Fung_rhodopsin"/>
    <property type="match status" value="1"/>
</dbReference>
<evidence type="ECO:0000313" key="9">
    <source>
        <dbReference type="EMBL" id="PMD30471.1"/>
    </source>
</evidence>
<feature type="transmembrane region" description="Helical" evidence="7">
    <location>
        <begin position="12"/>
        <end position="31"/>
    </location>
</feature>
<dbReference type="PANTHER" id="PTHR33048:SF42">
    <property type="entry name" value="INTEGRAL MEMBRANE PROTEIN"/>
    <property type="match status" value="1"/>
</dbReference>
<reference evidence="9 10" key="1">
    <citation type="submission" date="2016-04" db="EMBL/GenBank/DDBJ databases">
        <title>A degradative enzymes factory behind the ericoid mycorrhizal symbiosis.</title>
        <authorList>
            <consortium name="DOE Joint Genome Institute"/>
            <person name="Martino E."/>
            <person name="Morin E."/>
            <person name="Grelet G."/>
            <person name="Kuo A."/>
            <person name="Kohler A."/>
            <person name="Daghino S."/>
            <person name="Barry K."/>
            <person name="Choi C."/>
            <person name="Cichocki N."/>
            <person name="Clum A."/>
            <person name="Copeland A."/>
            <person name="Hainaut M."/>
            <person name="Haridas S."/>
            <person name="Labutti K."/>
            <person name="Lindquist E."/>
            <person name="Lipzen A."/>
            <person name="Khouja H.-R."/>
            <person name="Murat C."/>
            <person name="Ohm R."/>
            <person name="Olson A."/>
            <person name="Spatafora J."/>
            <person name="Veneault-Fourrey C."/>
            <person name="Henrissat B."/>
            <person name="Grigoriev I."/>
            <person name="Martin F."/>
            <person name="Perotto S."/>
        </authorList>
    </citation>
    <scope>NUCLEOTIDE SEQUENCE [LARGE SCALE GENOMIC DNA]</scope>
    <source>
        <strain evidence="9 10">F</strain>
    </source>
</reference>
<evidence type="ECO:0000256" key="5">
    <source>
        <dbReference type="ARBA" id="ARBA00038359"/>
    </source>
</evidence>
<protein>
    <recommendedName>
        <fullName evidence="8">Rhodopsin domain-containing protein</fullName>
    </recommendedName>
</protein>
<evidence type="ECO:0000256" key="4">
    <source>
        <dbReference type="ARBA" id="ARBA00023136"/>
    </source>
</evidence>
<keyword evidence="10" id="KW-1185">Reference proteome</keyword>
<dbReference type="InterPro" id="IPR049326">
    <property type="entry name" value="Rhodopsin_dom_fungi"/>
</dbReference>
<sequence length="369" mass="40190">MAVATNGPLLAGVSWLLVIVSCIFLSLRIYCKSVRSRGLWWDDAALIAAWVCLCTDTCLISVTISHGFGRHTCDINPEVLPHIFLLGNLSSLFAILATMLSKISFALTLFRISEFRMRIVLCFIMVTVFFGLSTSALMGWIQCKPIARIWDFSLKGTCWNPQVFVIQGIVAGAYSGCMDMLLALLPWKMVRKLQIEKREKVAIALAMSMGVFAGVMAIIKSAYVPRTANKDFSYIGAPLILWGQAESGVCIIAVSIPHLRVMLRSASGRYFDSSKYGAESGDFKLSNGPRSKTTTTITGGDRNPRASGHGVGNDASDEDGQGILNNESSQSVMDGGIVQSTEIAVEYHYGNDLDGHEEFGFELRKVGGS</sequence>
<evidence type="ECO:0000256" key="1">
    <source>
        <dbReference type="ARBA" id="ARBA00004141"/>
    </source>
</evidence>
<comment type="similarity">
    <text evidence="5">Belongs to the SAT4 family.</text>
</comment>
<evidence type="ECO:0000256" key="6">
    <source>
        <dbReference type="SAM" id="MobiDB-lite"/>
    </source>
</evidence>
<dbReference type="EMBL" id="KZ613967">
    <property type="protein sequence ID" value="PMD30471.1"/>
    <property type="molecule type" value="Genomic_DNA"/>
</dbReference>
<dbReference type="OrthoDB" id="5417887at2759"/>
<dbReference type="AlphaFoldDB" id="A0A2J6QW38"/>
<evidence type="ECO:0000313" key="10">
    <source>
        <dbReference type="Proteomes" id="UP000235786"/>
    </source>
</evidence>
<evidence type="ECO:0000259" key="8">
    <source>
        <dbReference type="Pfam" id="PF20684"/>
    </source>
</evidence>
<organism evidence="9 10">
    <name type="scientific">Hyaloscypha variabilis (strain UAMH 11265 / GT02V1 / F)</name>
    <name type="common">Meliniomyces variabilis</name>
    <dbReference type="NCBI Taxonomy" id="1149755"/>
    <lineage>
        <taxon>Eukaryota</taxon>
        <taxon>Fungi</taxon>
        <taxon>Dikarya</taxon>
        <taxon>Ascomycota</taxon>
        <taxon>Pezizomycotina</taxon>
        <taxon>Leotiomycetes</taxon>
        <taxon>Helotiales</taxon>
        <taxon>Hyaloscyphaceae</taxon>
        <taxon>Hyaloscypha</taxon>
        <taxon>Hyaloscypha variabilis</taxon>
    </lineage>
</organism>
<feature type="transmembrane region" description="Helical" evidence="7">
    <location>
        <begin position="84"/>
        <end position="107"/>
    </location>
</feature>
<feature type="domain" description="Rhodopsin" evidence="8">
    <location>
        <begin position="27"/>
        <end position="264"/>
    </location>
</feature>
<feature type="region of interest" description="Disordered" evidence="6">
    <location>
        <begin position="282"/>
        <end position="328"/>
    </location>
</feature>